<feature type="region of interest" description="Disordered" evidence="1">
    <location>
        <begin position="160"/>
        <end position="204"/>
    </location>
</feature>
<feature type="compositionally biased region" description="Basic and acidic residues" evidence="1">
    <location>
        <begin position="160"/>
        <end position="173"/>
    </location>
</feature>
<evidence type="ECO:0008006" key="4">
    <source>
        <dbReference type="Google" id="ProtNLM"/>
    </source>
</evidence>
<feature type="compositionally biased region" description="Polar residues" evidence="1">
    <location>
        <begin position="335"/>
        <end position="345"/>
    </location>
</feature>
<dbReference type="InterPro" id="IPR045881">
    <property type="entry name" value="MNM1-like"/>
</dbReference>
<evidence type="ECO:0000313" key="3">
    <source>
        <dbReference type="Proteomes" id="UP000796880"/>
    </source>
</evidence>
<feature type="compositionally biased region" description="Polar residues" evidence="1">
    <location>
        <begin position="263"/>
        <end position="287"/>
    </location>
</feature>
<protein>
    <recommendedName>
        <fullName evidence="4">AT hook motif-containing protein</fullName>
    </recommendedName>
</protein>
<dbReference type="OrthoDB" id="1910926at2759"/>
<keyword evidence="3" id="KW-1185">Reference proteome</keyword>
<dbReference type="AlphaFoldDB" id="A0A8K0MPR4"/>
<feature type="region of interest" description="Disordered" evidence="1">
    <location>
        <begin position="334"/>
        <end position="410"/>
    </location>
</feature>
<feature type="compositionally biased region" description="Polar residues" evidence="1">
    <location>
        <begin position="1"/>
        <end position="16"/>
    </location>
</feature>
<proteinExistence type="predicted"/>
<organism evidence="2 3">
    <name type="scientific">Rhamnella rubrinervis</name>
    <dbReference type="NCBI Taxonomy" id="2594499"/>
    <lineage>
        <taxon>Eukaryota</taxon>
        <taxon>Viridiplantae</taxon>
        <taxon>Streptophyta</taxon>
        <taxon>Embryophyta</taxon>
        <taxon>Tracheophyta</taxon>
        <taxon>Spermatophyta</taxon>
        <taxon>Magnoliopsida</taxon>
        <taxon>eudicotyledons</taxon>
        <taxon>Gunneridae</taxon>
        <taxon>Pentapetalae</taxon>
        <taxon>rosids</taxon>
        <taxon>fabids</taxon>
        <taxon>Rosales</taxon>
        <taxon>Rhamnaceae</taxon>
        <taxon>rhamnoid group</taxon>
        <taxon>Rhamneae</taxon>
        <taxon>Rhamnella</taxon>
    </lineage>
</organism>
<sequence>MNQTGPGNDPDASTNIPVKRKRGRPRKYPRLNIEESAHIHKNRNLNWGRSPALPPGFAGINGNQPRQVAATNVTTDVMVGKAVSGVVEAVFDAGYLLSVRVEDSATTLRGVVFKPGRYVPVSAENDVASDVQMIRRNEIPIPVENYTRVHGYNPLLRERNEQKLNSHRDRTRSLQETPTTHQVPRVAPHSANHVASKENQGHSIAAQTGHPEISTSNVVSAVLQPANGLPIASQPIALATEASHLAASKGKQGQVAAEPSKGLFSTGQVTTDGKQPLLSQPQTNHQPISEGMKNENGSCNQPSTKVLFDTEVKSKRFPGMSFEKLLTEVIKGVEASSQSAETQSDCKPAGKMASQDCDHGLEDEDNNVDQPLAIEPLQAVEPDVHNDSISASKPMEDNRTSKMSELLQVR</sequence>
<comment type="caution">
    <text evidence="2">The sequence shown here is derived from an EMBL/GenBank/DDBJ whole genome shotgun (WGS) entry which is preliminary data.</text>
</comment>
<evidence type="ECO:0000313" key="2">
    <source>
        <dbReference type="EMBL" id="KAF3453473.1"/>
    </source>
</evidence>
<reference evidence="2" key="1">
    <citation type="submission" date="2020-03" db="EMBL/GenBank/DDBJ databases">
        <title>A high-quality chromosome-level genome assembly of a woody plant with both climbing and erect habits, Rhamnella rubrinervis.</title>
        <authorList>
            <person name="Lu Z."/>
            <person name="Yang Y."/>
            <person name="Zhu X."/>
            <person name="Sun Y."/>
        </authorList>
    </citation>
    <scope>NUCLEOTIDE SEQUENCE</scope>
    <source>
        <strain evidence="2">BYM</strain>
        <tissue evidence="2">Leaf</tissue>
    </source>
</reference>
<dbReference type="EMBL" id="VOIH02000002">
    <property type="protein sequence ID" value="KAF3453473.1"/>
    <property type="molecule type" value="Genomic_DNA"/>
</dbReference>
<evidence type="ECO:0000256" key="1">
    <source>
        <dbReference type="SAM" id="MobiDB-lite"/>
    </source>
</evidence>
<name>A0A8K0MPR4_9ROSA</name>
<dbReference type="PANTHER" id="PTHR34682">
    <property type="entry name" value="AT HOOK MOTIF-CONTAINING PROTEIN"/>
    <property type="match status" value="1"/>
</dbReference>
<gene>
    <name evidence="2" type="ORF">FNV43_RR03913</name>
</gene>
<accession>A0A8K0MPR4</accession>
<feature type="compositionally biased region" description="Basic residues" evidence="1">
    <location>
        <begin position="18"/>
        <end position="29"/>
    </location>
</feature>
<dbReference type="PANTHER" id="PTHR34682:SF1">
    <property type="entry name" value="PROTEIN METABOLIC NETWORK MODULATOR 1"/>
    <property type="match status" value="1"/>
</dbReference>
<feature type="region of interest" description="Disordered" evidence="1">
    <location>
        <begin position="1"/>
        <end position="29"/>
    </location>
</feature>
<feature type="region of interest" description="Disordered" evidence="1">
    <location>
        <begin position="250"/>
        <end position="299"/>
    </location>
</feature>
<dbReference type="Proteomes" id="UP000796880">
    <property type="component" value="Unassembled WGS sequence"/>
</dbReference>